<comment type="caution">
    <text evidence="1">The sequence shown here is derived from an EMBL/GenBank/DDBJ whole genome shotgun (WGS) entry which is preliminary data.</text>
</comment>
<proteinExistence type="predicted"/>
<protein>
    <submittedName>
        <fullName evidence="1">Uncharacterized protein</fullName>
    </submittedName>
</protein>
<sequence>MISAVGELIRQNRRITTREIAVELSISKGTDCASHNTQKAWLWQSLCTVGAQASVRESEDDENGCLPDPGVSTLKPSTLFLRAGINVPMPMAIIYSCIVPHQQ</sequence>
<accession>A0A4Y2EJ21</accession>
<evidence type="ECO:0000313" key="1">
    <source>
        <dbReference type="EMBL" id="GBM29153.1"/>
    </source>
</evidence>
<keyword evidence="2" id="KW-1185">Reference proteome</keyword>
<reference evidence="1 2" key="1">
    <citation type="journal article" date="2019" name="Sci. Rep.">
        <title>Orb-weaving spider Araneus ventricosus genome elucidates the spidroin gene catalogue.</title>
        <authorList>
            <person name="Kono N."/>
            <person name="Nakamura H."/>
            <person name="Ohtoshi R."/>
            <person name="Moran D.A.P."/>
            <person name="Shinohara A."/>
            <person name="Yoshida Y."/>
            <person name="Fujiwara M."/>
            <person name="Mori M."/>
            <person name="Tomita M."/>
            <person name="Arakawa K."/>
        </authorList>
    </citation>
    <scope>NUCLEOTIDE SEQUENCE [LARGE SCALE GENOMIC DNA]</scope>
</reference>
<gene>
    <name evidence="1" type="ORF">AVEN_97431_1</name>
</gene>
<name>A0A4Y2EJ21_ARAVE</name>
<dbReference type="Proteomes" id="UP000499080">
    <property type="component" value="Unassembled WGS sequence"/>
</dbReference>
<dbReference type="AlphaFoldDB" id="A0A4Y2EJ21"/>
<organism evidence="1 2">
    <name type="scientific">Araneus ventricosus</name>
    <name type="common">Orbweaver spider</name>
    <name type="synonym">Epeira ventricosa</name>
    <dbReference type="NCBI Taxonomy" id="182803"/>
    <lineage>
        <taxon>Eukaryota</taxon>
        <taxon>Metazoa</taxon>
        <taxon>Ecdysozoa</taxon>
        <taxon>Arthropoda</taxon>
        <taxon>Chelicerata</taxon>
        <taxon>Arachnida</taxon>
        <taxon>Araneae</taxon>
        <taxon>Araneomorphae</taxon>
        <taxon>Entelegynae</taxon>
        <taxon>Araneoidea</taxon>
        <taxon>Araneidae</taxon>
        <taxon>Araneus</taxon>
    </lineage>
</organism>
<dbReference type="OrthoDB" id="10017160at2759"/>
<dbReference type="EMBL" id="BGPR01000628">
    <property type="protein sequence ID" value="GBM29153.1"/>
    <property type="molecule type" value="Genomic_DNA"/>
</dbReference>
<evidence type="ECO:0000313" key="2">
    <source>
        <dbReference type="Proteomes" id="UP000499080"/>
    </source>
</evidence>